<sequence>MEGDDEKKNKGVSEKPQSEESEALSERFNEDEQVKILKKEKEILKKQVEEKEEMIRKLKMVKMYRNKHNLEELDNLIHKWRDVAQEASQQLYDAFNEPKPEMGEFLNQLHIQHDMIGFDADTECFR</sequence>
<keyword evidence="8" id="KW-0234">DNA repair</keyword>
<evidence type="ECO:0000256" key="12">
    <source>
        <dbReference type="SAM" id="MobiDB-lite"/>
    </source>
</evidence>
<protein>
    <recommendedName>
        <fullName evidence="3">Swi5-dependent recombination DNA repair protein 1 homolog</fullName>
    </recommendedName>
    <alternativeName>
        <fullName evidence="10">Meiosis protein 5 homolog</fullName>
    </alternativeName>
</protein>
<evidence type="ECO:0000313" key="13">
    <source>
        <dbReference type="EnsemblMetazoa" id="CLYHEMP016879.4"/>
    </source>
</evidence>
<comment type="similarity">
    <text evidence="2">Belongs to the SFR1/MEI5 family.</text>
</comment>
<evidence type="ECO:0000256" key="3">
    <source>
        <dbReference type="ARBA" id="ARBA00014688"/>
    </source>
</evidence>
<evidence type="ECO:0000313" key="14">
    <source>
        <dbReference type="Proteomes" id="UP000594262"/>
    </source>
</evidence>
<keyword evidence="7" id="KW-0804">Transcription</keyword>
<evidence type="ECO:0000256" key="5">
    <source>
        <dbReference type="ARBA" id="ARBA00023015"/>
    </source>
</evidence>
<dbReference type="GO" id="GO:0000724">
    <property type="term" value="P:double-strand break repair via homologous recombination"/>
    <property type="evidence" value="ECO:0007669"/>
    <property type="project" value="InterPro"/>
</dbReference>
<keyword evidence="5" id="KW-0805">Transcription regulation</keyword>
<dbReference type="PANTHER" id="PTHR28643">
    <property type="entry name" value="SWI5-DEPENDENT RECOMBINATION DNA REPAIR PROTEIN 1 HOMOLOG"/>
    <property type="match status" value="1"/>
</dbReference>
<dbReference type="AlphaFoldDB" id="A0A7M5X3J4"/>
<dbReference type="OrthoDB" id="6020635at2759"/>
<keyword evidence="14" id="KW-1185">Reference proteome</keyword>
<reference evidence="13" key="1">
    <citation type="submission" date="2021-01" db="UniProtKB">
        <authorList>
            <consortium name="EnsemblMetazoa"/>
        </authorList>
    </citation>
    <scope>IDENTIFICATION</scope>
</reference>
<keyword evidence="9" id="KW-0539">Nucleus</keyword>
<feature type="region of interest" description="Disordered" evidence="12">
    <location>
        <begin position="1"/>
        <end position="31"/>
    </location>
</feature>
<comment type="subcellular location">
    <subcellularLocation>
        <location evidence="1">Nucleus</location>
    </subcellularLocation>
</comment>
<evidence type="ECO:0000256" key="8">
    <source>
        <dbReference type="ARBA" id="ARBA00023204"/>
    </source>
</evidence>
<dbReference type="Pfam" id="PF10376">
    <property type="entry name" value="Mei5"/>
    <property type="match status" value="1"/>
</dbReference>
<dbReference type="GO" id="GO:0003713">
    <property type="term" value="F:transcription coactivator activity"/>
    <property type="evidence" value="ECO:0007669"/>
    <property type="project" value="InterPro"/>
</dbReference>
<dbReference type="GeneID" id="136819122"/>
<evidence type="ECO:0000256" key="1">
    <source>
        <dbReference type="ARBA" id="ARBA00004123"/>
    </source>
</evidence>
<accession>A0A7M5X3J4</accession>
<evidence type="ECO:0000256" key="6">
    <source>
        <dbReference type="ARBA" id="ARBA00023054"/>
    </source>
</evidence>
<dbReference type="InterPro" id="IPR018468">
    <property type="entry name" value="SFR1/Mei5"/>
</dbReference>
<keyword evidence="4" id="KW-0227">DNA damage</keyword>
<organism evidence="13 14">
    <name type="scientific">Clytia hemisphaerica</name>
    <dbReference type="NCBI Taxonomy" id="252671"/>
    <lineage>
        <taxon>Eukaryota</taxon>
        <taxon>Metazoa</taxon>
        <taxon>Cnidaria</taxon>
        <taxon>Hydrozoa</taxon>
        <taxon>Hydroidolina</taxon>
        <taxon>Leptothecata</taxon>
        <taxon>Obeliida</taxon>
        <taxon>Clytiidae</taxon>
        <taxon>Clytia</taxon>
    </lineage>
</organism>
<evidence type="ECO:0000256" key="11">
    <source>
        <dbReference type="SAM" id="Coils"/>
    </source>
</evidence>
<evidence type="ECO:0000256" key="4">
    <source>
        <dbReference type="ARBA" id="ARBA00022763"/>
    </source>
</evidence>
<keyword evidence="6 11" id="KW-0175">Coiled coil</keyword>
<proteinExistence type="inferred from homology"/>
<dbReference type="EnsemblMetazoa" id="CLYHEMT016879.4">
    <property type="protein sequence ID" value="CLYHEMP016879.4"/>
    <property type="gene ID" value="CLYHEMG016879"/>
</dbReference>
<evidence type="ECO:0000256" key="2">
    <source>
        <dbReference type="ARBA" id="ARBA00008729"/>
    </source>
</evidence>
<name>A0A7M5X3J4_9CNID</name>
<dbReference type="Proteomes" id="UP000594262">
    <property type="component" value="Unplaced"/>
</dbReference>
<evidence type="ECO:0000256" key="7">
    <source>
        <dbReference type="ARBA" id="ARBA00023163"/>
    </source>
</evidence>
<evidence type="ECO:0000256" key="9">
    <source>
        <dbReference type="ARBA" id="ARBA00023242"/>
    </source>
</evidence>
<feature type="coiled-coil region" evidence="11">
    <location>
        <begin position="34"/>
        <end position="90"/>
    </location>
</feature>
<dbReference type="RefSeq" id="XP_066931393.1">
    <property type="nucleotide sequence ID" value="XM_067075292.1"/>
</dbReference>
<dbReference type="Gene3D" id="6.10.140.1020">
    <property type="match status" value="1"/>
</dbReference>
<dbReference type="GO" id="GO:0032798">
    <property type="term" value="C:Swi5-Sfr1 complex"/>
    <property type="evidence" value="ECO:0007669"/>
    <property type="project" value="InterPro"/>
</dbReference>
<dbReference type="PANTHER" id="PTHR28643:SF1">
    <property type="entry name" value="SWI5-DEPENDENT RECOMBINATION DNA REPAIR PROTEIN 1 HOMOLOG"/>
    <property type="match status" value="1"/>
</dbReference>
<evidence type="ECO:0000256" key="10">
    <source>
        <dbReference type="ARBA" id="ARBA00033234"/>
    </source>
</evidence>
<dbReference type="InterPro" id="IPR042429">
    <property type="entry name" value="SFR1"/>
</dbReference>